<dbReference type="EMBL" id="UOFC01000287">
    <property type="protein sequence ID" value="VAW49513.1"/>
    <property type="molecule type" value="Genomic_DNA"/>
</dbReference>
<gene>
    <name evidence="1" type="ORF">MNBD_GAMMA03-1927</name>
</gene>
<sequence>MTINKNYDVFIIGAGPAGSIAGAKLVQAGFKVKLVEKMVFPRFVIGESLLPRCNQLLEQANMLECIQQSNFQIKPGVAFQTESALEVIHFEQNLGESFNSSFQVKREAFDHELLLDAEKKGVEVEFESEVVAFDQEACLITVKMKSGVLTQYQVKKLIDASGYGRVLPRLLKLDKPSEQCVRKAIFCRMTGDIRPEPNGKDGYIFVDIHDNNQAWIWNIPFNDGVTSTGIVCDEAYFNQFNLSEAEFFDMIIERNSTASKRYKDATKINEVGFINGYSAAVTKLFDKKFVLVGNASEFLDPVFSSGVTLALESGYKAAELTIDELNGTHVNWQTDYADYMMVGINVFREYVNAWYDGRLQAILFGDDRSEKVTRSVVSVLSGYVWNEENVFVSNPKKMVDTIYQLAKINE</sequence>
<dbReference type="SUPFAM" id="SSF51905">
    <property type="entry name" value="FAD/NAD(P)-binding domain"/>
    <property type="match status" value="1"/>
</dbReference>
<evidence type="ECO:0000313" key="1">
    <source>
        <dbReference type="EMBL" id="VAW49513.1"/>
    </source>
</evidence>
<name>A0A3B0WB43_9ZZZZ</name>
<dbReference type="AlphaFoldDB" id="A0A3B0WB43"/>
<dbReference type="PRINTS" id="PR00420">
    <property type="entry name" value="RNGMNOXGNASE"/>
</dbReference>
<dbReference type="InterPro" id="IPR050816">
    <property type="entry name" value="Flavin-dep_Halogenase_NPB"/>
</dbReference>
<accession>A0A3B0WB43</accession>
<organism evidence="1">
    <name type="scientific">hydrothermal vent metagenome</name>
    <dbReference type="NCBI Taxonomy" id="652676"/>
    <lineage>
        <taxon>unclassified sequences</taxon>
        <taxon>metagenomes</taxon>
        <taxon>ecological metagenomes</taxon>
    </lineage>
</organism>
<dbReference type="Pfam" id="PF04820">
    <property type="entry name" value="Trp_halogenase"/>
    <property type="match status" value="2"/>
</dbReference>
<dbReference type="PANTHER" id="PTHR43747:SF1">
    <property type="entry name" value="SLR1998 PROTEIN"/>
    <property type="match status" value="1"/>
</dbReference>
<reference evidence="1" key="1">
    <citation type="submission" date="2018-06" db="EMBL/GenBank/DDBJ databases">
        <authorList>
            <person name="Zhirakovskaya E."/>
        </authorList>
    </citation>
    <scope>NUCLEOTIDE SEQUENCE</scope>
</reference>
<dbReference type="InterPro" id="IPR036188">
    <property type="entry name" value="FAD/NAD-bd_sf"/>
</dbReference>
<dbReference type="PANTHER" id="PTHR43747">
    <property type="entry name" value="FAD-BINDING PROTEIN"/>
    <property type="match status" value="1"/>
</dbReference>
<protein>
    <submittedName>
        <fullName evidence="1">FIG022199: FAD-binding protein</fullName>
    </submittedName>
</protein>
<dbReference type="Gene3D" id="3.50.50.60">
    <property type="entry name" value="FAD/NAD(P)-binding domain"/>
    <property type="match status" value="1"/>
</dbReference>
<proteinExistence type="predicted"/>
<dbReference type="InterPro" id="IPR006905">
    <property type="entry name" value="Flavin_halogenase"/>
</dbReference>
<dbReference type="GO" id="GO:0004497">
    <property type="term" value="F:monooxygenase activity"/>
    <property type="evidence" value="ECO:0007669"/>
    <property type="project" value="InterPro"/>
</dbReference>